<comment type="function">
    <text evidence="2 13">Catalyzes the insertion of molybdate into adenylated molybdopterin with the concomitant release of AMP.</text>
</comment>
<dbReference type="GO" id="GO:0005829">
    <property type="term" value="C:cytosol"/>
    <property type="evidence" value="ECO:0007669"/>
    <property type="project" value="TreeGrafter"/>
</dbReference>
<proteinExistence type="inferred from homology"/>
<dbReference type="PANTHER" id="PTHR10192:SF5">
    <property type="entry name" value="GEPHYRIN"/>
    <property type="match status" value="1"/>
</dbReference>
<keyword evidence="15" id="KW-1185">Reference proteome</keyword>
<evidence type="ECO:0000256" key="4">
    <source>
        <dbReference type="ARBA" id="ARBA00010763"/>
    </source>
</evidence>
<organism evidence="14 15">
    <name type="scientific">Clostridium felsineum</name>
    <dbReference type="NCBI Taxonomy" id="36839"/>
    <lineage>
        <taxon>Bacteria</taxon>
        <taxon>Bacillati</taxon>
        <taxon>Bacillota</taxon>
        <taxon>Clostridia</taxon>
        <taxon>Eubacteriales</taxon>
        <taxon>Clostridiaceae</taxon>
        <taxon>Clostridium</taxon>
    </lineage>
</organism>
<dbReference type="PANTHER" id="PTHR10192">
    <property type="entry name" value="MOLYBDOPTERIN BIOSYNTHESIS PROTEIN"/>
    <property type="match status" value="1"/>
</dbReference>
<evidence type="ECO:0000256" key="10">
    <source>
        <dbReference type="ARBA" id="ARBA00022842"/>
    </source>
</evidence>
<dbReference type="NCBIfam" id="NF045515">
    <property type="entry name" value="Glp_gephyrin"/>
    <property type="match status" value="1"/>
</dbReference>
<dbReference type="NCBIfam" id="TIGR00177">
    <property type="entry name" value="molyb_syn"/>
    <property type="match status" value="1"/>
</dbReference>
<dbReference type="Proteomes" id="UP000190951">
    <property type="component" value="Chromosome"/>
</dbReference>
<dbReference type="Gene3D" id="2.170.190.11">
    <property type="entry name" value="Molybdopterin biosynthesis moea protein, domain 3"/>
    <property type="match status" value="1"/>
</dbReference>
<dbReference type="InterPro" id="IPR038987">
    <property type="entry name" value="MoeA-like"/>
</dbReference>
<keyword evidence="8 13" id="KW-0808">Transferase</keyword>
<dbReference type="CDD" id="cd00887">
    <property type="entry name" value="MoeA"/>
    <property type="match status" value="1"/>
</dbReference>
<evidence type="ECO:0000256" key="13">
    <source>
        <dbReference type="RuleBase" id="RU365090"/>
    </source>
</evidence>
<dbReference type="GO" id="GO:0061599">
    <property type="term" value="F:molybdopterin molybdotransferase activity"/>
    <property type="evidence" value="ECO:0007669"/>
    <property type="project" value="UniProtKB-UniRule"/>
</dbReference>
<dbReference type="EC" id="2.10.1.1" evidence="5 13"/>
<dbReference type="RefSeq" id="WP_077833547.1">
    <property type="nucleotide sequence ID" value="NZ_CP096983.1"/>
</dbReference>
<reference evidence="14 15" key="1">
    <citation type="submission" date="2022-04" db="EMBL/GenBank/DDBJ databases">
        <title>Genome sequence of C. roseum typestrain.</title>
        <authorList>
            <person name="Poehlein A."/>
            <person name="Schoch T."/>
            <person name="Duerre P."/>
            <person name="Daniel R."/>
        </authorList>
    </citation>
    <scope>NUCLEOTIDE SEQUENCE [LARGE SCALE GENOMIC DNA]</scope>
    <source>
        <strain evidence="14 15">DSM 7320</strain>
    </source>
</reference>
<dbReference type="SUPFAM" id="SSF63867">
    <property type="entry name" value="MoeA C-terminal domain-like"/>
    <property type="match status" value="1"/>
</dbReference>
<dbReference type="Pfam" id="PF03454">
    <property type="entry name" value="MoeA_C"/>
    <property type="match status" value="1"/>
</dbReference>
<evidence type="ECO:0000313" key="14">
    <source>
        <dbReference type="EMBL" id="URZ09435.1"/>
    </source>
</evidence>
<evidence type="ECO:0000256" key="7">
    <source>
        <dbReference type="ARBA" id="ARBA00022505"/>
    </source>
</evidence>
<dbReference type="InterPro" id="IPR005111">
    <property type="entry name" value="MoeA_C_domain_IV"/>
</dbReference>
<dbReference type="Gene3D" id="3.90.105.10">
    <property type="entry name" value="Molybdopterin biosynthesis moea protein, domain 2"/>
    <property type="match status" value="1"/>
</dbReference>
<accession>A0A1S8L1G3</accession>
<evidence type="ECO:0000256" key="8">
    <source>
        <dbReference type="ARBA" id="ARBA00022679"/>
    </source>
</evidence>
<evidence type="ECO:0000256" key="12">
    <source>
        <dbReference type="ARBA" id="ARBA00047317"/>
    </source>
</evidence>
<dbReference type="InterPro" id="IPR001453">
    <property type="entry name" value="MoaB/Mog_dom"/>
</dbReference>
<dbReference type="GO" id="GO:0046872">
    <property type="term" value="F:metal ion binding"/>
    <property type="evidence" value="ECO:0007669"/>
    <property type="project" value="UniProtKB-UniRule"/>
</dbReference>
<sequence>MISKEEALNLILNTVKPIGTETVSLENSLDMVLADDIYSKDYLPPFNKSAMDGYAIKSSDTTKENLTFNIIKTIKAGDFFNGVVNNGEAYKIMTGAPVPAGADCVIQIEKVKVNGSKLTVPENLSEGLNIIKKGEEIEVGQIALKKNQCIRPMEIGMLASLGYSSVNVYKKPVVGLIITGDELVDITNNLTLGKIRNSNEHTLKALIAKTGAKSLSYGIIKDEKEVLKNSIKNALEASDIIITSGGASVGDYDFTSQVLEELNCEELFSSVAIKPGKPISFWKFNNKYIFSLPGNPLSALITFEEFIKPAIEKIMNKYNKKELFPVMLGDCFKGKTGRDKYILVRIENENGKNVAYKIGSQSSNALMTSTKANGVVILPKESNKANVGEFLYGKYLF</sequence>
<dbReference type="Pfam" id="PF00994">
    <property type="entry name" value="MoCF_biosynth"/>
    <property type="match status" value="1"/>
</dbReference>
<evidence type="ECO:0000256" key="9">
    <source>
        <dbReference type="ARBA" id="ARBA00022723"/>
    </source>
</evidence>
<keyword evidence="11 13" id="KW-0501">Molybdenum cofactor biosynthesis</keyword>
<gene>
    <name evidence="14" type="primary">moeA</name>
    <name evidence="14" type="ORF">CROST_001060</name>
</gene>
<comment type="cofactor">
    <cofactor evidence="1 13">
        <name>Mg(2+)</name>
        <dbReference type="ChEBI" id="CHEBI:18420"/>
    </cofactor>
</comment>
<dbReference type="Gene3D" id="3.40.980.10">
    <property type="entry name" value="MoaB/Mog-like domain"/>
    <property type="match status" value="1"/>
</dbReference>
<evidence type="ECO:0000313" key="15">
    <source>
        <dbReference type="Proteomes" id="UP000190951"/>
    </source>
</evidence>
<keyword evidence="10 13" id="KW-0460">Magnesium</keyword>
<dbReference type="SUPFAM" id="SSF63882">
    <property type="entry name" value="MoeA N-terminal region -like"/>
    <property type="match status" value="1"/>
</dbReference>
<dbReference type="GO" id="GO:0006777">
    <property type="term" value="P:Mo-molybdopterin cofactor biosynthetic process"/>
    <property type="evidence" value="ECO:0007669"/>
    <property type="project" value="UniProtKB-UniRule"/>
</dbReference>
<dbReference type="FunFam" id="3.40.980.10:FF:000004">
    <property type="entry name" value="Molybdopterin molybdenumtransferase"/>
    <property type="match status" value="1"/>
</dbReference>
<evidence type="ECO:0000256" key="1">
    <source>
        <dbReference type="ARBA" id="ARBA00001946"/>
    </source>
</evidence>
<keyword evidence="9 13" id="KW-0479">Metal-binding</keyword>
<dbReference type="AlphaFoldDB" id="A0A1S8L1G3"/>
<dbReference type="KEGG" id="crw:CROST_001060"/>
<dbReference type="InterPro" id="IPR036688">
    <property type="entry name" value="MoeA_C_domain_IV_sf"/>
</dbReference>
<dbReference type="STRING" id="84029.CROST_32770"/>
<dbReference type="EMBL" id="CP096983">
    <property type="protein sequence ID" value="URZ09435.1"/>
    <property type="molecule type" value="Genomic_DNA"/>
</dbReference>
<dbReference type="SUPFAM" id="SSF53218">
    <property type="entry name" value="Molybdenum cofactor biosynthesis proteins"/>
    <property type="match status" value="1"/>
</dbReference>
<dbReference type="Gene3D" id="2.40.340.10">
    <property type="entry name" value="MoeA, C-terminal, domain IV"/>
    <property type="match status" value="1"/>
</dbReference>
<protein>
    <recommendedName>
        <fullName evidence="6 13">Molybdopterin molybdenumtransferase</fullName>
        <ecNumber evidence="5 13">2.10.1.1</ecNumber>
    </recommendedName>
</protein>
<comment type="similarity">
    <text evidence="4 13">Belongs to the MoeA family.</text>
</comment>
<name>A0A1S8L1G3_9CLOT</name>
<evidence type="ECO:0000256" key="2">
    <source>
        <dbReference type="ARBA" id="ARBA00002901"/>
    </source>
</evidence>
<keyword evidence="7 13" id="KW-0500">Molybdenum</keyword>
<evidence type="ECO:0000256" key="11">
    <source>
        <dbReference type="ARBA" id="ARBA00023150"/>
    </source>
</evidence>
<dbReference type="InterPro" id="IPR005110">
    <property type="entry name" value="MoeA_linker/N"/>
</dbReference>
<comment type="pathway">
    <text evidence="3 13">Cofactor biosynthesis; molybdopterin biosynthesis.</text>
</comment>
<evidence type="ECO:0000256" key="3">
    <source>
        <dbReference type="ARBA" id="ARBA00005046"/>
    </source>
</evidence>
<dbReference type="SMART" id="SM00852">
    <property type="entry name" value="MoCF_biosynth"/>
    <property type="match status" value="1"/>
</dbReference>
<dbReference type="InterPro" id="IPR036135">
    <property type="entry name" value="MoeA_linker/N_sf"/>
</dbReference>
<dbReference type="InterPro" id="IPR036425">
    <property type="entry name" value="MoaB/Mog-like_dom_sf"/>
</dbReference>
<comment type="catalytic activity">
    <reaction evidence="12">
        <text>adenylyl-molybdopterin + molybdate = Mo-molybdopterin + AMP + H(+)</text>
        <dbReference type="Rhea" id="RHEA:35047"/>
        <dbReference type="ChEBI" id="CHEBI:15378"/>
        <dbReference type="ChEBI" id="CHEBI:36264"/>
        <dbReference type="ChEBI" id="CHEBI:62727"/>
        <dbReference type="ChEBI" id="CHEBI:71302"/>
        <dbReference type="ChEBI" id="CHEBI:456215"/>
        <dbReference type="EC" id="2.10.1.1"/>
    </reaction>
</comment>
<evidence type="ECO:0000256" key="6">
    <source>
        <dbReference type="ARBA" id="ARBA00021108"/>
    </source>
</evidence>
<dbReference type="Pfam" id="PF03453">
    <property type="entry name" value="MoeA_N"/>
    <property type="match status" value="1"/>
</dbReference>
<evidence type="ECO:0000256" key="5">
    <source>
        <dbReference type="ARBA" id="ARBA00013269"/>
    </source>
</evidence>